<evidence type="ECO:0000313" key="4">
    <source>
        <dbReference type="Proteomes" id="UP000253987"/>
    </source>
</evidence>
<evidence type="ECO:0000313" key="3">
    <source>
        <dbReference type="EMBL" id="PXX88759.1"/>
    </source>
</evidence>
<keyword evidence="4" id="KW-1185">Reference proteome</keyword>
<protein>
    <submittedName>
        <fullName evidence="3">Uncharacterized protein</fullName>
    </submittedName>
</protein>
<dbReference type="EMBL" id="QFWX01000011">
    <property type="protein sequence ID" value="PXX88759.1"/>
    <property type="molecule type" value="Genomic_DNA"/>
</dbReference>
<comment type="caution">
    <text evidence="3">The sequence shown here is derived from an EMBL/GenBank/DDBJ whole genome shotgun (WGS) entry which is preliminary data.</text>
</comment>
<keyword evidence="2" id="KW-1133">Transmembrane helix</keyword>
<feature type="region of interest" description="Disordered" evidence="1">
    <location>
        <begin position="1"/>
        <end position="26"/>
    </location>
</feature>
<accession>A0A2V3ZGM0</accession>
<organism evidence="3 4">
    <name type="scientific">Marinobacter vulgaris</name>
    <dbReference type="NCBI Taxonomy" id="1928331"/>
    <lineage>
        <taxon>Bacteria</taxon>
        <taxon>Pseudomonadati</taxon>
        <taxon>Pseudomonadota</taxon>
        <taxon>Gammaproteobacteria</taxon>
        <taxon>Pseudomonadales</taxon>
        <taxon>Marinobacteraceae</taxon>
        <taxon>Marinobacter</taxon>
    </lineage>
</organism>
<keyword evidence="2" id="KW-0812">Transmembrane</keyword>
<reference evidence="3 4" key="2">
    <citation type="submission" date="2018-06" db="EMBL/GenBank/DDBJ databases">
        <title>Marinobactersediminissp. nov, a moderately halophilic bacterium isolated from marine solar saltern.</title>
        <authorList>
            <person name="Zhang Y."/>
        </authorList>
    </citation>
    <scope>NUCLEOTIDE SEQUENCE [LARGE SCALE GENOMIC DNA]</scope>
    <source>
        <strain evidence="3 4">F01</strain>
    </source>
</reference>
<dbReference type="Proteomes" id="UP000253987">
    <property type="component" value="Unassembled WGS sequence"/>
</dbReference>
<dbReference type="RefSeq" id="WP_114614480.1">
    <property type="nucleotide sequence ID" value="NZ_QFWX01000011.1"/>
</dbReference>
<sequence>MDSNEERIANIKKRAETERTIKDRQEKRNKSASDKFFILKFSSVFVALLFTGYLVIDSGVFDDSHNTARKDRTETISFRGTSGEDRKEKIRSQFSSWDGSHLNLERFVKKRMHNPDSYEHVETTYGDRGNHLVVRTVFRGTNALGAVVTNSITAKVSHNAQILEVIE</sequence>
<keyword evidence="2" id="KW-0472">Membrane</keyword>
<proteinExistence type="predicted"/>
<evidence type="ECO:0000256" key="2">
    <source>
        <dbReference type="SAM" id="Phobius"/>
    </source>
</evidence>
<dbReference type="OrthoDB" id="5417073at2"/>
<reference evidence="4" key="1">
    <citation type="submission" date="2018-05" db="EMBL/GenBank/DDBJ databases">
        <authorList>
            <person name="Lu D."/>
        </authorList>
    </citation>
    <scope>NUCLEOTIDE SEQUENCE [LARGE SCALE GENOMIC DNA]</scope>
    <source>
        <strain evidence="4">F01</strain>
    </source>
</reference>
<feature type="transmembrane region" description="Helical" evidence="2">
    <location>
        <begin position="37"/>
        <end position="56"/>
    </location>
</feature>
<name>A0A2V3ZGM0_9GAMM</name>
<dbReference type="AlphaFoldDB" id="A0A2V3ZGM0"/>
<gene>
    <name evidence="3" type="ORF">DIT71_17275</name>
</gene>
<evidence type="ECO:0000256" key="1">
    <source>
        <dbReference type="SAM" id="MobiDB-lite"/>
    </source>
</evidence>